<proteinExistence type="predicted"/>
<dbReference type="EMBL" id="LAZR01006558">
    <property type="protein sequence ID" value="KKM91267.1"/>
    <property type="molecule type" value="Genomic_DNA"/>
</dbReference>
<comment type="caution">
    <text evidence="1">The sequence shown here is derived from an EMBL/GenBank/DDBJ whole genome shotgun (WGS) entry which is preliminary data.</text>
</comment>
<gene>
    <name evidence="1" type="ORF">LCGC14_1230190</name>
</gene>
<name>A0A0F9PD60_9ZZZZ</name>
<organism evidence="1">
    <name type="scientific">marine sediment metagenome</name>
    <dbReference type="NCBI Taxonomy" id="412755"/>
    <lineage>
        <taxon>unclassified sequences</taxon>
        <taxon>metagenomes</taxon>
        <taxon>ecological metagenomes</taxon>
    </lineage>
</organism>
<evidence type="ECO:0000313" key="1">
    <source>
        <dbReference type="EMBL" id="KKM91267.1"/>
    </source>
</evidence>
<sequence length="241" mass="26008">MPTRVEQARAELRRRAAQVELDRREGVTPTGITSVPMRTISPTASQKDLDLVSKALTDPPKSEPTKTYRTYMGPTASIGEMIKAKKGWQAVETEPEAAYVKQALGAFTKGGMSLGQAVLEVPKHTAWLAGNLMDLGPGGARRSFAEVAESVGAEKAAERYEGLIQQHKEGQEIITRNHPEWESNPPENFLDLLTSPRKLSLAIEESLPVLVGAGILTAAGRPDLSMGLMYAVEGQEAADMA</sequence>
<reference evidence="1" key="1">
    <citation type="journal article" date="2015" name="Nature">
        <title>Complex archaea that bridge the gap between prokaryotes and eukaryotes.</title>
        <authorList>
            <person name="Spang A."/>
            <person name="Saw J.H."/>
            <person name="Jorgensen S.L."/>
            <person name="Zaremba-Niedzwiedzka K."/>
            <person name="Martijn J."/>
            <person name="Lind A.E."/>
            <person name="van Eijk R."/>
            <person name="Schleper C."/>
            <person name="Guy L."/>
            <person name="Ettema T.J."/>
        </authorList>
    </citation>
    <scope>NUCLEOTIDE SEQUENCE</scope>
</reference>
<accession>A0A0F9PD60</accession>
<dbReference type="AlphaFoldDB" id="A0A0F9PD60"/>
<feature type="non-terminal residue" evidence="1">
    <location>
        <position position="241"/>
    </location>
</feature>
<protein>
    <submittedName>
        <fullName evidence="1">Uncharacterized protein</fullName>
    </submittedName>
</protein>